<accession>Q8QKY1</accession>
<dbReference type="SMR" id="Q8QKY1"/>
<dbReference type="Gene3D" id="3.30.565.10">
    <property type="entry name" value="Histidine kinase-like ATPase, C-terminal domain"/>
    <property type="match status" value="1"/>
</dbReference>
<dbReference type="SUPFAM" id="SSF52172">
    <property type="entry name" value="CheY-like"/>
    <property type="match status" value="1"/>
</dbReference>
<dbReference type="Proteomes" id="UP000000864">
    <property type="component" value="Segment"/>
</dbReference>
<protein>
    <submittedName>
        <fullName evidence="4">EsV-1-88</fullName>
    </submittedName>
</protein>
<dbReference type="KEGG" id="vg:920787"/>
<evidence type="ECO:0000313" key="5">
    <source>
        <dbReference type="Proteomes" id="UP000000864"/>
    </source>
</evidence>
<dbReference type="SMART" id="SM00387">
    <property type="entry name" value="HATPase_c"/>
    <property type="match status" value="1"/>
</dbReference>
<reference evidence="4 5" key="2">
    <citation type="journal article" date="1998" name="Adv. Virus Res.">
        <title>Viruses in marine brown algae.</title>
        <authorList>
            <person name="Muller D.G."/>
            <person name="Kapp M."/>
            <person name="Knippers R."/>
        </authorList>
    </citation>
    <scope>NUCLEOTIDE SEQUENCE [LARGE SCALE GENOMIC DNA]</scope>
    <source>
        <strain evidence="5">Isolate New Zealand/Kaikoura/1988</strain>
    </source>
</reference>
<reference evidence="4 5" key="1">
    <citation type="journal article" date="1995" name="Virology">
        <title>Coat protein of the Ectocarpus siliculosus virus.</title>
        <authorList>
            <person name="Klein M."/>
            <person name="Lanka S.T."/>
            <person name="Knippers R."/>
            <person name="Muller D.G."/>
        </authorList>
    </citation>
    <scope>NUCLEOTIDE SEQUENCE [LARGE SCALE GENOMIC DNA]</scope>
    <source>
        <strain evidence="5">Isolate New Zealand/Kaikoura/1988</strain>
    </source>
</reference>
<dbReference type="PANTHER" id="PTHR43547">
    <property type="entry name" value="TWO-COMPONENT HISTIDINE KINASE"/>
    <property type="match status" value="1"/>
</dbReference>
<dbReference type="PROSITE" id="PS50110">
    <property type="entry name" value="RESPONSE_REGULATORY"/>
    <property type="match status" value="1"/>
</dbReference>
<dbReference type="PROSITE" id="PS50109">
    <property type="entry name" value="HIS_KIN"/>
    <property type="match status" value="1"/>
</dbReference>
<reference evidence="4 5" key="3">
    <citation type="journal article" date="2000" name="Virology">
        <title>Characterization and immunolocalization of major structural proteins in the brown algal virus EsV-1.</title>
        <authorList>
            <person name="Delaroque N."/>
            <person name="Wolf S."/>
            <person name="Muller D.G."/>
            <person name="Knippers R."/>
        </authorList>
    </citation>
    <scope>NUCLEOTIDE SEQUENCE [LARGE SCALE GENOMIC DNA]</scope>
    <source>
        <strain evidence="5">Isolate New Zealand/Kaikoura/1988</strain>
    </source>
</reference>
<organismHost>
    <name type="scientific">Ectocarpus siliculosus</name>
    <name type="common">Brown alga</name>
    <name type="synonym">Conferva siliculosa</name>
    <dbReference type="NCBI Taxonomy" id="2880"/>
</organismHost>
<reference evidence="4 5" key="4">
    <citation type="journal article" date="2000" name="Virology">
        <title>The brown algal virus EsV-1 particle contains a putative hybrid histidine kinase.</title>
        <authorList>
            <person name="Delaroque N."/>
            <person name="Wolf S."/>
            <person name="Muller D.G."/>
            <person name="Knippers R."/>
        </authorList>
    </citation>
    <scope>NUCLEOTIDE SEQUENCE [LARGE SCALE GENOMIC DNA]</scope>
    <source>
        <strain evidence="5">Isolate New Zealand/Kaikoura/1988</strain>
    </source>
</reference>
<dbReference type="InterPro" id="IPR005467">
    <property type="entry name" value="His_kinase_dom"/>
</dbReference>
<evidence type="ECO:0000259" key="2">
    <source>
        <dbReference type="PROSITE" id="PS50109"/>
    </source>
</evidence>
<dbReference type="Pfam" id="PF02518">
    <property type="entry name" value="HATPase_c"/>
    <property type="match status" value="1"/>
</dbReference>
<keyword evidence="1" id="KW-0597">Phosphoprotein</keyword>
<dbReference type="InterPro" id="IPR036890">
    <property type="entry name" value="HATPase_C_sf"/>
</dbReference>
<evidence type="ECO:0000256" key="1">
    <source>
        <dbReference type="ARBA" id="ARBA00022553"/>
    </source>
</evidence>
<dbReference type="EMBL" id="AF204951">
    <property type="protein sequence ID" value="AAG21803.1"/>
    <property type="molecule type" value="Genomic_DNA"/>
</dbReference>
<dbReference type="PANTHER" id="PTHR43547:SF2">
    <property type="entry name" value="HYBRID SIGNAL TRANSDUCTION HISTIDINE KINASE C"/>
    <property type="match status" value="1"/>
</dbReference>
<dbReference type="InterPro" id="IPR011006">
    <property type="entry name" value="CheY-like_superfamily"/>
</dbReference>
<dbReference type="CDD" id="cd17546">
    <property type="entry name" value="REC_hyHK_CKI1_RcsC-like"/>
    <property type="match status" value="1"/>
</dbReference>
<evidence type="ECO:0000313" key="4">
    <source>
        <dbReference type="EMBL" id="AAG21803.1"/>
    </source>
</evidence>
<sequence length="461" mass="52465">MRGIKFFNNTTLFTKKKTVVKDDDDRAATERNMVVVKTQFLRNMAYRIDTDMIHRLTRSSIKFKEISDKSTVPDFVGTIFDVGEEYGIMLKNVLAYYDSVNDKFKVVEGPMLIRNIVADAKTDAKHQMLLVSKKPPLINIDLRHDVPISEMIGDGPVIKECLQELMFNGLRHDNNNHVSVHIMAMSHSPCHVTFEVENHGIRIQDKDLANIFTPFNSIHRGVVHGCGLGIGLAKCKRMAYELGGDLLVQNGEATTFSLVIPIKHEKELRLQHDGMALTFRRGSSVYRVEEDIAEESTIFQENEISNTATRPCILVVDDSAIARRQFEKMMMHVDIEVDLCNGALECLEKVKTKDYDLICLDIIMPVMSGVTCAYHLREGDTCNKACPLVIITADSSTETRELCASISESMVLEKPAKRNVLYRTIMSSMRDSQKKEWIRRAWHTKYAEQQKNKNKRDDTLV</sequence>
<proteinExistence type="predicted"/>
<dbReference type="InterPro" id="IPR003594">
    <property type="entry name" value="HATPase_dom"/>
</dbReference>
<feature type="domain" description="Histidine kinase" evidence="2">
    <location>
        <begin position="139"/>
        <end position="264"/>
    </location>
</feature>
<keyword evidence="5" id="KW-1185">Reference proteome</keyword>
<dbReference type="Gene3D" id="3.40.50.2300">
    <property type="match status" value="1"/>
</dbReference>
<dbReference type="InterPro" id="IPR001789">
    <property type="entry name" value="Sig_transdc_resp-reg_receiver"/>
</dbReference>
<dbReference type="SUPFAM" id="SSF55874">
    <property type="entry name" value="ATPase domain of HSP90 chaperone/DNA topoisomerase II/histidine kinase"/>
    <property type="match status" value="1"/>
</dbReference>
<name>Q8QKY1_ESV1K</name>
<dbReference type="Pfam" id="PF00072">
    <property type="entry name" value="Response_reg"/>
    <property type="match status" value="1"/>
</dbReference>
<organism evidence="4 5">
    <name type="scientific">Ectocarpus siliculosus virus 1 (isolate New Zealand/Kaikoura/1988)</name>
    <name type="common">EsV-1</name>
    <dbReference type="NCBI Taxonomy" id="654926"/>
    <lineage>
        <taxon>Viruses</taxon>
        <taxon>Varidnaviria</taxon>
        <taxon>Bamfordvirae</taxon>
        <taxon>Nucleocytoviricota</taxon>
        <taxon>Megaviricetes</taxon>
        <taxon>Algavirales</taxon>
        <taxon>Phycodnaviridae</taxon>
        <taxon>Phaeovirus</taxon>
        <taxon>Phaeovirus unasiliculosus</taxon>
        <taxon>Ectocarpus siliculosus virus 1</taxon>
    </lineage>
</organism>
<dbReference type="GO" id="GO:0000155">
    <property type="term" value="F:phosphorelay sensor kinase activity"/>
    <property type="evidence" value="ECO:0007669"/>
    <property type="project" value="TreeGrafter"/>
</dbReference>
<dbReference type="SMART" id="SM00448">
    <property type="entry name" value="REC"/>
    <property type="match status" value="1"/>
</dbReference>
<evidence type="ECO:0000259" key="3">
    <source>
        <dbReference type="PROSITE" id="PS50110"/>
    </source>
</evidence>
<gene>
    <name evidence="4" type="primary">ORF 88</name>
</gene>
<feature type="domain" description="Response regulatory" evidence="3">
    <location>
        <begin position="312"/>
        <end position="429"/>
    </location>
</feature>